<dbReference type="InterPro" id="IPR036388">
    <property type="entry name" value="WH-like_DNA-bd_sf"/>
</dbReference>
<dbReference type="PRINTS" id="PR00364">
    <property type="entry name" value="DISEASERSIST"/>
</dbReference>
<organism evidence="8 9">
    <name type="scientific">Cinchona calisaya</name>
    <dbReference type="NCBI Taxonomy" id="153742"/>
    <lineage>
        <taxon>Eukaryota</taxon>
        <taxon>Viridiplantae</taxon>
        <taxon>Streptophyta</taxon>
        <taxon>Embryophyta</taxon>
        <taxon>Tracheophyta</taxon>
        <taxon>Spermatophyta</taxon>
        <taxon>Magnoliopsida</taxon>
        <taxon>eudicotyledons</taxon>
        <taxon>Gunneridae</taxon>
        <taxon>Pentapetalae</taxon>
        <taxon>asterids</taxon>
        <taxon>lamiids</taxon>
        <taxon>Gentianales</taxon>
        <taxon>Rubiaceae</taxon>
        <taxon>Cinchonoideae</taxon>
        <taxon>Cinchoneae</taxon>
        <taxon>Cinchona</taxon>
    </lineage>
</organism>
<dbReference type="EMBL" id="JBJUIK010000014">
    <property type="protein sequence ID" value="KAL3504619.1"/>
    <property type="molecule type" value="Genomic_DNA"/>
</dbReference>
<keyword evidence="4" id="KW-0547">Nucleotide-binding</keyword>
<dbReference type="Gene3D" id="1.10.8.430">
    <property type="entry name" value="Helical domain of apoptotic protease-activating factors"/>
    <property type="match status" value="1"/>
</dbReference>
<gene>
    <name evidence="8" type="ORF">ACH5RR_034460</name>
</gene>
<evidence type="ECO:0000256" key="1">
    <source>
        <dbReference type="ARBA" id="ARBA00008894"/>
    </source>
</evidence>
<protein>
    <recommendedName>
        <fullName evidence="7">NB-ARC domain-containing protein</fullName>
    </recommendedName>
</protein>
<evidence type="ECO:0000313" key="9">
    <source>
        <dbReference type="Proteomes" id="UP001630127"/>
    </source>
</evidence>
<dbReference type="Gene3D" id="1.10.10.10">
    <property type="entry name" value="Winged helix-like DNA-binding domain superfamily/Winged helix DNA-binding domain"/>
    <property type="match status" value="1"/>
</dbReference>
<evidence type="ECO:0000256" key="6">
    <source>
        <dbReference type="ARBA" id="ARBA00022840"/>
    </source>
</evidence>
<dbReference type="InterPro" id="IPR002182">
    <property type="entry name" value="NB-ARC"/>
</dbReference>
<dbReference type="GO" id="GO:0005524">
    <property type="term" value="F:ATP binding"/>
    <property type="evidence" value="ECO:0007669"/>
    <property type="project" value="UniProtKB-KW"/>
</dbReference>
<feature type="domain" description="NB-ARC" evidence="7">
    <location>
        <begin position="4"/>
        <end position="171"/>
    </location>
</feature>
<dbReference type="InterPro" id="IPR042197">
    <property type="entry name" value="Apaf_helical"/>
</dbReference>
<evidence type="ECO:0000256" key="5">
    <source>
        <dbReference type="ARBA" id="ARBA00022821"/>
    </source>
</evidence>
<dbReference type="PANTHER" id="PTHR23155:SF1152">
    <property type="entry name" value="AAA+ ATPASE DOMAIN-CONTAINING PROTEIN"/>
    <property type="match status" value="1"/>
</dbReference>
<dbReference type="SUPFAM" id="SSF52540">
    <property type="entry name" value="P-loop containing nucleoside triphosphate hydrolases"/>
    <property type="match status" value="1"/>
</dbReference>
<dbReference type="GO" id="GO:0006952">
    <property type="term" value="P:defense response"/>
    <property type="evidence" value="ECO:0007669"/>
    <property type="project" value="UniProtKB-KW"/>
</dbReference>
<keyword evidence="3" id="KW-0677">Repeat</keyword>
<keyword evidence="6" id="KW-0067">ATP-binding</keyword>
<dbReference type="AlphaFoldDB" id="A0ABD2YEI2"/>
<keyword evidence="9" id="KW-1185">Reference proteome</keyword>
<comment type="similarity">
    <text evidence="1">Belongs to the disease resistance NB-LRR family.</text>
</comment>
<proteinExistence type="inferred from homology"/>
<dbReference type="Gene3D" id="3.40.50.300">
    <property type="entry name" value="P-loop containing nucleotide triphosphate hydrolases"/>
    <property type="match status" value="1"/>
</dbReference>
<sequence length="288" mass="33100">MKDATKMIIDQLTGGSKQLKILSIVGMLGLGKTTLADSVYKHPSVNIHFHVRAWCCVSQVYQKQTLLSELLDQIVEKTYQGHQIEEEYFSQNLYQSLKGRKYLIVIDDIWDIEAWDALKRIFPDDQSGSRILFTTRHRDVASEANSISYPLRLLSDEECCKLLWLELFDRETCPPDLLIISKHIAGYCKGLPLAVVLIAGILKKTEKNRDSWEQVVRTLIRSHGTRNIHFAKLKINKLLDLSYMHLPNFLKPCFLYFGTFSEDTTISASKLRELWICQGFVQPPDLGH</sequence>
<dbReference type="FunFam" id="3.40.50.300:FF:001091">
    <property type="entry name" value="Probable disease resistance protein At1g61300"/>
    <property type="match status" value="1"/>
</dbReference>
<evidence type="ECO:0000256" key="3">
    <source>
        <dbReference type="ARBA" id="ARBA00022737"/>
    </source>
</evidence>
<dbReference type="InterPro" id="IPR044974">
    <property type="entry name" value="Disease_R_plants"/>
</dbReference>
<dbReference type="Pfam" id="PF00931">
    <property type="entry name" value="NB-ARC"/>
    <property type="match status" value="1"/>
</dbReference>
<dbReference type="Proteomes" id="UP001630127">
    <property type="component" value="Unassembled WGS sequence"/>
</dbReference>
<dbReference type="GO" id="GO:0005737">
    <property type="term" value="C:cytoplasm"/>
    <property type="evidence" value="ECO:0007669"/>
    <property type="project" value="UniProtKB-SubCell"/>
</dbReference>
<evidence type="ECO:0000256" key="4">
    <source>
        <dbReference type="ARBA" id="ARBA00022741"/>
    </source>
</evidence>
<evidence type="ECO:0000259" key="7">
    <source>
        <dbReference type="Pfam" id="PF00931"/>
    </source>
</evidence>
<accession>A0ABD2YEI2</accession>
<name>A0ABD2YEI2_9GENT</name>
<comment type="caution">
    <text evidence="8">The sequence shown here is derived from an EMBL/GenBank/DDBJ whole genome shotgun (WGS) entry which is preliminary data.</text>
</comment>
<dbReference type="InterPro" id="IPR027417">
    <property type="entry name" value="P-loop_NTPase"/>
</dbReference>
<dbReference type="PANTHER" id="PTHR23155">
    <property type="entry name" value="DISEASE RESISTANCE PROTEIN RP"/>
    <property type="match status" value="1"/>
</dbReference>
<reference evidence="8 9" key="1">
    <citation type="submission" date="2024-11" db="EMBL/GenBank/DDBJ databases">
        <title>A near-complete genome assembly of Cinchona calisaya.</title>
        <authorList>
            <person name="Lian D.C."/>
            <person name="Zhao X.W."/>
            <person name="Wei L."/>
        </authorList>
    </citation>
    <scope>NUCLEOTIDE SEQUENCE [LARGE SCALE GENOMIC DNA]</scope>
    <source>
        <tissue evidence="8">Nenye</tissue>
    </source>
</reference>
<evidence type="ECO:0000313" key="8">
    <source>
        <dbReference type="EMBL" id="KAL3504619.1"/>
    </source>
</evidence>
<evidence type="ECO:0000256" key="2">
    <source>
        <dbReference type="ARBA" id="ARBA00022614"/>
    </source>
</evidence>
<keyword evidence="5" id="KW-0611">Plant defense</keyword>
<keyword evidence="2" id="KW-0433">Leucine-rich repeat</keyword>